<dbReference type="InterPro" id="IPR029063">
    <property type="entry name" value="SAM-dependent_MTases_sf"/>
</dbReference>
<dbReference type="Pfam" id="PF08241">
    <property type="entry name" value="Methyltransf_11"/>
    <property type="match status" value="1"/>
</dbReference>
<dbReference type="PANTHER" id="PTHR43591">
    <property type="entry name" value="METHYLTRANSFERASE"/>
    <property type="match status" value="1"/>
</dbReference>
<dbReference type="EMBL" id="WJXW01000010">
    <property type="protein sequence ID" value="KAF9732821.1"/>
    <property type="molecule type" value="Genomic_DNA"/>
</dbReference>
<dbReference type="Proteomes" id="UP000756921">
    <property type="component" value="Unassembled WGS sequence"/>
</dbReference>
<dbReference type="Gene3D" id="3.40.50.150">
    <property type="entry name" value="Vaccinia Virus protein VP39"/>
    <property type="match status" value="1"/>
</dbReference>
<dbReference type="SUPFAM" id="SSF53335">
    <property type="entry name" value="S-adenosyl-L-methionine-dependent methyltransferases"/>
    <property type="match status" value="1"/>
</dbReference>
<evidence type="ECO:0000313" key="4">
    <source>
        <dbReference type="Proteomes" id="UP000756921"/>
    </source>
</evidence>
<dbReference type="OrthoDB" id="3647at2759"/>
<evidence type="ECO:0000313" key="3">
    <source>
        <dbReference type="EMBL" id="KAF9732821.1"/>
    </source>
</evidence>
<feature type="domain" description="Methyltransferase type 11" evidence="2">
    <location>
        <begin position="64"/>
        <end position="166"/>
    </location>
</feature>
<dbReference type="AlphaFoldDB" id="A0A9P6KNJ9"/>
<evidence type="ECO:0000259" key="2">
    <source>
        <dbReference type="Pfam" id="PF08241"/>
    </source>
</evidence>
<keyword evidence="4" id="KW-1185">Reference proteome</keyword>
<organism evidence="3 4">
    <name type="scientific">Paraphaeosphaeria minitans</name>
    <dbReference type="NCBI Taxonomy" id="565426"/>
    <lineage>
        <taxon>Eukaryota</taxon>
        <taxon>Fungi</taxon>
        <taxon>Dikarya</taxon>
        <taxon>Ascomycota</taxon>
        <taxon>Pezizomycotina</taxon>
        <taxon>Dothideomycetes</taxon>
        <taxon>Pleosporomycetidae</taxon>
        <taxon>Pleosporales</taxon>
        <taxon>Massarineae</taxon>
        <taxon>Didymosphaeriaceae</taxon>
        <taxon>Paraphaeosphaeria</taxon>
    </lineage>
</organism>
<name>A0A9P6KNJ9_9PLEO</name>
<accession>A0A9P6KNJ9</accession>
<dbReference type="InterPro" id="IPR013216">
    <property type="entry name" value="Methyltransf_11"/>
</dbReference>
<proteinExistence type="predicted"/>
<keyword evidence="3" id="KW-0808">Transferase</keyword>
<dbReference type="CDD" id="cd02440">
    <property type="entry name" value="AdoMet_MTases"/>
    <property type="match status" value="1"/>
</dbReference>
<dbReference type="GO" id="GO:0032259">
    <property type="term" value="P:methylation"/>
    <property type="evidence" value="ECO:0007669"/>
    <property type="project" value="UniProtKB-KW"/>
</dbReference>
<gene>
    <name evidence="3" type="ORF">PMIN01_09679</name>
</gene>
<keyword evidence="3" id="KW-0489">Methyltransferase</keyword>
<feature type="region of interest" description="Disordered" evidence="1">
    <location>
        <begin position="184"/>
        <end position="225"/>
    </location>
</feature>
<evidence type="ECO:0000256" key="1">
    <source>
        <dbReference type="SAM" id="MobiDB-lite"/>
    </source>
</evidence>
<feature type="compositionally biased region" description="Basic residues" evidence="1">
    <location>
        <begin position="185"/>
        <end position="210"/>
    </location>
</feature>
<sequence length="275" mass="29826">MSSGSVTEINRLAFDTFASQYDILPWNQRLMSQIRAALEDRKDWIGARFVSESNLDPGRPVKLLDYACGTGAITKALGPYVNSVKGIDISGQMVERFNAAARNSGLAPEQASAVVGNLCVEHGVPEELLGEDWFDFDVAAISLGFHHFESPSLALRRLAERLRPGSGALVIVDFLPAEADGHAGKCSRGHKHAHGLQSSHHGHGAHHKHHSEAPSHSSSQSGFTRESMRQMYADAGVGTDFDFVVLPEPAVLGEGPDARKRQLFIARGRRADSKL</sequence>
<reference evidence="3" key="1">
    <citation type="journal article" date="2020" name="Mol. Plant Microbe Interact.">
        <title>Genome Sequence of the Biocontrol Agent Coniothyrium minitans strain Conio (IMI 134523).</title>
        <authorList>
            <person name="Patel D."/>
            <person name="Shittu T.A."/>
            <person name="Baroncelli R."/>
            <person name="Muthumeenakshi S."/>
            <person name="Osborne T.H."/>
            <person name="Janganan T.K."/>
            <person name="Sreenivasaprasad S."/>
        </authorList>
    </citation>
    <scope>NUCLEOTIDE SEQUENCE</scope>
    <source>
        <strain evidence="3">Conio</strain>
    </source>
</reference>
<comment type="caution">
    <text evidence="3">The sequence shown here is derived from an EMBL/GenBank/DDBJ whole genome shotgun (WGS) entry which is preliminary data.</text>
</comment>
<protein>
    <submittedName>
        <fullName evidence="3">Methyltransferase domain-containing protein</fullName>
    </submittedName>
</protein>
<dbReference type="PANTHER" id="PTHR43591:SF108">
    <property type="entry name" value="S-ADENOSYL-L-METHIONINE-DEPENDENT METHYLTRANSFERASE"/>
    <property type="match status" value="1"/>
</dbReference>
<dbReference type="GO" id="GO:0008757">
    <property type="term" value="F:S-adenosylmethionine-dependent methyltransferase activity"/>
    <property type="evidence" value="ECO:0007669"/>
    <property type="project" value="InterPro"/>
</dbReference>